<name>A0A8A1LZ78_AJECA</name>
<accession>A0A8A1LZ78</accession>
<dbReference type="AlphaFoldDB" id="A0A8A1LZ78"/>
<dbReference type="Proteomes" id="UP000663671">
    <property type="component" value="Chromosome 2"/>
</dbReference>
<protein>
    <submittedName>
        <fullName evidence="1">Ubiquitin-conjugating enzyme E2-16 kDa</fullName>
    </submittedName>
</protein>
<dbReference type="VEuPathDB" id="FungiDB:I7I51_08483"/>
<dbReference type="EMBL" id="CP069109">
    <property type="protein sequence ID" value="QSS59051.1"/>
    <property type="molecule type" value="Genomic_DNA"/>
</dbReference>
<gene>
    <name evidence="1" type="ORF">I7I51_08483</name>
</gene>
<reference evidence="1" key="1">
    <citation type="submission" date="2021-01" db="EMBL/GenBank/DDBJ databases">
        <title>Chromosome-level genome assembly of a human fungal pathogen reveals clustering of transcriptionally co-regulated genes.</title>
        <authorList>
            <person name="Voorhies M."/>
            <person name="Cohen S."/>
            <person name="Shea T.P."/>
            <person name="Petrus S."/>
            <person name="Munoz J.F."/>
            <person name="Poplawski S."/>
            <person name="Goldman W.E."/>
            <person name="Michael T."/>
            <person name="Cuomo C.A."/>
            <person name="Sil A."/>
            <person name="Beyhan S."/>
        </authorList>
    </citation>
    <scope>NUCLEOTIDE SEQUENCE</scope>
    <source>
        <strain evidence="1">WU24</strain>
    </source>
</reference>
<evidence type="ECO:0000313" key="2">
    <source>
        <dbReference type="Proteomes" id="UP000663671"/>
    </source>
</evidence>
<evidence type="ECO:0000313" key="1">
    <source>
        <dbReference type="EMBL" id="QSS59051.1"/>
    </source>
</evidence>
<proteinExistence type="predicted"/>
<sequence length="78" mass="9116">MQRPTRSHAAPYLPQPPIFLNYGFQRPFFHPLHIPPHLEPSKRHAFLACCHGIDHVSLLFLLCSVLVWQSWSGRRNMD</sequence>
<organism evidence="1 2">
    <name type="scientific">Ajellomyces capsulatus</name>
    <name type="common">Darling's disease fungus</name>
    <name type="synonym">Histoplasma capsulatum</name>
    <dbReference type="NCBI Taxonomy" id="5037"/>
    <lineage>
        <taxon>Eukaryota</taxon>
        <taxon>Fungi</taxon>
        <taxon>Dikarya</taxon>
        <taxon>Ascomycota</taxon>
        <taxon>Pezizomycotina</taxon>
        <taxon>Eurotiomycetes</taxon>
        <taxon>Eurotiomycetidae</taxon>
        <taxon>Onygenales</taxon>
        <taxon>Ajellomycetaceae</taxon>
        <taxon>Histoplasma</taxon>
    </lineage>
</organism>